<accession>A0A4Q9VEM6</accession>
<organism evidence="2 3">
    <name type="scientific">Siculibacillus lacustris</name>
    <dbReference type="NCBI Taxonomy" id="1549641"/>
    <lineage>
        <taxon>Bacteria</taxon>
        <taxon>Pseudomonadati</taxon>
        <taxon>Pseudomonadota</taxon>
        <taxon>Alphaproteobacteria</taxon>
        <taxon>Hyphomicrobiales</taxon>
        <taxon>Ancalomicrobiaceae</taxon>
        <taxon>Siculibacillus</taxon>
    </lineage>
</organism>
<protein>
    <recommendedName>
        <fullName evidence="1">Phospholipid/glycerol acyltransferase domain-containing protein</fullName>
    </recommendedName>
</protein>
<dbReference type="SMART" id="SM00563">
    <property type="entry name" value="PlsC"/>
    <property type="match status" value="1"/>
</dbReference>
<dbReference type="GO" id="GO:0016746">
    <property type="term" value="F:acyltransferase activity"/>
    <property type="evidence" value="ECO:0007669"/>
    <property type="project" value="InterPro"/>
</dbReference>
<dbReference type="OrthoDB" id="25607at2"/>
<name>A0A4Q9VEM6_9HYPH</name>
<proteinExistence type="predicted"/>
<dbReference type="Pfam" id="PF01553">
    <property type="entry name" value="Acyltransferase"/>
    <property type="match status" value="1"/>
</dbReference>
<dbReference type="RefSeq" id="WP_131311750.1">
    <property type="nucleotide sequence ID" value="NZ_SJFN01000056.1"/>
</dbReference>
<evidence type="ECO:0000313" key="3">
    <source>
        <dbReference type="Proteomes" id="UP000292781"/>
    </source>
</evidence>
<dbReference type="EMBL" id="SJFN01000056">
    <property type="protein sequence ID" value="TBW32653.1"/>
    <property type="molecule type" value="Genomic_DNA"/>
</dbReference>
<sequence length="308" mass="33959">MVDGSGAEPATNLSRVERMARTLGRLANETARGKRMQTMFLRSVSYSWMRAGLARRMFVDGLERAAALRPERGVLLVSNHRSFFDRYVLLLALLSGRVAWARDMIFPVPSTFLYDHPMGMVTNMLVGAGALWPPFDDRPGRRALDHDAMGRTVDFLARPDSFVAVHAAGSSAADEDPYELLTAHPDAGRIALEARPLVLPVFVNGLSDDLLADVRANFRSGIRRDAPCIAVVGEPIDLSDLQRQRAHSDSHPELWGRAADLMRDALVALGERERCLRARCAAGGIGDDHPGWLSNRGRAFSFPRFGRA</sequence>
<gene>
    <name evidence="2" type="ORF">EYW49_21880</name>
</gene>
<evidence type="ECO:0000259" key="1">
    <source>
        <dbReference type="SMART" id="SM00563"/>
    </source>
</evidence>
<keyword evidence="3" id="KW-1185">Reference proteome</keyword>
<evidence type="ECO:0000313" key="2">
    <source>
        <dbReference type="EMBL" id="TBW32653.1"/>
    </source>
</evidence>
<dbReference type="InterPro" id="IPR002123">
    <property type="entry name" value="Plipid/glycerol_acylTrfase"/>
</dbReference>
<feature type="domain" description="Phospholipid/glycerol acyltransferase" evidence="1">
    <location>
        <begin position="74"/>
        <end position="206"/>
    </location>
</feature>
<dbReference type="AlphaFoldDB" id="A0A4Q9VEM6"/>
<dbReference type="Proteomes" id="UP000292781">
    <property type="component" value="Unassembled WGS sequence"/>
</dbReference>
<comment type="caution">
    <text evidence="2">The sequence shown here is derived from an EMBL/GenBank/DDBJ whole genome shotgun (WGS) entry which is preliminary data.</text>
</comment>
<dbReference type="SUPFAM" id="SSF69593">
    <property type="entry name" value="Glycerol-3-phosphate (1)-acyltransferase"/>
    <property type="match status" value="1"/>
</dbReference>
<reference evidence="2 3" key="1">
    <citation type="submission" date="2019-02" db="EMBL/GenBank/DDBJ databases">
        <title>Siculibacillus lacustris gen. nov., sp. nov., a new rosette-forming bacterium isolated from a freshwater crater lake (Lake St. Ana, Romania).</title>
        <authorList>
            <person name="Felfoldi T."/>
            <person name="Marton Z."/>
            <person name="Szabo A."/>
            <person name="Mentes A."/>
            <person name="Boka K."/>
            <person name="Marialigeti K."/>
            <person name="Mathe I."/>
            <person name="Koncz M."/>
            <person name="Schumann P."/>
            <person name="Toth E."/>
        </authorList>
    </citation>
    <scope>NUCLEOTIDE SEQUENCE [LARGE SCALE GENOMIC DNA]</scope>
    <source>
        <strain evidence="2 3">SA-279</strain>
    </source>
</reference>